<evidence type="ECO:0000256" key="2">
    <source>
        <dbReference type="ARBA" id="ARBA00022723"/>
    </source>
</evidence>
<dbReference type="Gramene" id="Pp3c21_13490V3.1">
    <property type="protein sequence ID" value="Pp3c21_13490V3.1"/>
    <property type="gene ID" value="Pp3c21_13490"/>
</dbReference>
<keyword evidence="2" id="KW-0479">Metal-binding</keyword>
<proteinExistence type="predicted"/>
<protein>
    <recommendedName>
        <fullName evidence="8">BED-type domain-containing protein</fullName>
    </recommendedName>
</protein>
<evidence type="ECO:0000256" key="4">
    <source>
        <dbReference type="ARBA" id="ARBA00022833"/>
    </source>
</evidence>
<organism evidence="9">
    <name type="scientific">Physcomitrium patens</name>
    <name type="common">Spreading-leaved earth moss</name>
    <name type="synonym">Physcomitrella patens</name>
    <dbReference type="NCBI Taxonomy" id="3218"/>
    <lineage>
        <taxon>Eukaryota</taxon>
        <taxon>Viridiplantae</taxon>
        <taxon>Streptophyta</taxon>
        <taxon>Embryophyta</taxon>
        <taxon>Bryophyta</taxon>
        <taxon>Bryophytina</taxon>
        <taxon>Bryopsida</taxon>
        <taxon>Funariidae</taxon>
        <taxon>Funariales</taxon>
        <taxon>Funariaceae</taxon>
        <taxon>Physcomitrium</taxon>
    </lineage>
</organism>
<comment type="subcellular location">
    <subcellularLocation>
        <location evidence="1">Nucleus</location>
    </subcellularLocation>
</comment>
<accession>A0A2K1IRU1</accession>
<reference evidence="10" key="3">
    <citation type="submission" date="2020-12" db="UniProtKB">
        <authorList>
            <consortium name="EnsemblPlants"/>
        </authorList>
    </citation>
    <scope>IDENTIFICATION</scope>
</reference>
<dbReference type="GO" id="GO:0046983">
    <property type="term" value="F:protein dimerization activity"/>
    <property type="evidence" value="ECO:0007669"/>
    <property type="project" value="InterPro"/>
</dbReference>
<dbReference type="PROSITE" id="PS50808">
    <property type="entry name" value="ZF_BED"/>
    <property type="match status" value="1"/>
</dbReference>
<dbReference type="EnsemblPlants" id="Pp3c21_13490V3.1">
    <property type="protein sequence ID" value="Pp3c21_13490V3.1"/>
    <property type="gene ID" value="Pp3c21_13490"/>
</dbReference>
<evidence type="ECO:0000313" key="10">
    <source>
        <dbReference type="EnsemblPlants" id="Pp3c21_13490V3.1"/>
    </source>
</evidence>
<dbReference type="InterPro" id="IPR008906">
    <property type="entry name" value="HATC_C_dom"/>
</dbReference>
<dbReference type="SUPFAM" id="SSF53098">
    <property type="entry name" value="Ribonuclease H-like"/>
    <property type="match status" value="1"/>
</dbReference>
<dbReference type="InterPro" id="IPR012337">
    <property type="entry name" value="RNaseH-like_sf"/>
</dbReference>
<dbReference type="InterPro" id="IPR052717">
    <property type="entry name" value="Vacuolar_transposase_reg"/>
</dbReference>
<reference evidence="9 11" key="1">
    <citation type="journal article" date="2008" name="Science">
        <title>The Physcomitrella genome reveals evolutionary insights into the conquest of land by plants.</title>
        <authorList>
            <person name="Rensing S."/>
            <person name="Lang D."/>
            <person name="Zimmer A."/>
            <person name="Terry A."/>
            <person name="Salamov A."/>
            <person name="Shapiro H."/>
            <person name="Nishiyama T."/>
            <person name="Perroud P.-F."/>
            <person name="Lindquist E."/>
            <person name="Kamisugi Y."/>
            <person name="Tanahashi T."/>
            <person name="Sakakibara K."/>
            <person name="Fujita T."/>
            <person name="Oishi K."/>
            <person name="Shin-I T."/>
            <person name="Kuroki Y."/>
            <person name="Toyoda A."/>
            <person name="Suzuki Y."/>
            <person name="Hashimoto A."/>
            <person name="Yamaguchi K."/>
            <person name="Sugano A."/>
            <person name="Kohara Y."/>
            <person name="Fujiyama A."/>
            <person name="Anterola A."/>
            <person name="Aoki S."/>
            <person name="Ashton N."/>
            <person name="Barbazuk W.B."/>
            <person name="Barker E."/>
            <person name="Bennetzen J."/>
            <person name="Bezanilla M."/>
            <person name="Blankenship R."/>
            <person name="Cho S.H."/>
            <person name="Dutcher S."/>
            <person name="Estelle M."/>
            <person name="Fawcett J.A."/>
            <person name="Gundlach H."/>
            <person name="Hanada K."/>
            <person name="Heyl A."/>
            <person name="Hicks K.A."/>
            <person name="Hugh J."/>
            <person name="Lohr M."/>
            <person name="Mayer K."/>
            <person name="Melkozernov A."/>
            <person name="Murata T."/>
            <person name="Nelson D."/>
            <person name="Pils B."/>
            <person name="Prigge M."/>
            <person name="Reiss B."/>
            <person name="Renner T."/>
            <person name="Rombauts S."/>
            <person name="Rushton P."/>
            <person name="Sanderfoot A."/>
            <person name="Schween G."/>
            <person name="Shiu S.-H."/>
            <person name="Stueber K."/>
            <person name="Theodoulou F.L."/>
            <person name="Tu H."/>
            <person name="Van de Peer Y."/>
            <person name="Verrier P.J."/>
            <person name="Waters E."/>
            <person name="Wood A."/>
            <person name="Yang L."/>
            <person name="Cove D."/>
            <person name="Cuming A."/>
            <person name="Hasebe M."/>
            <person name="Lucas S."/>
            <person name="Mishler D.B."/>
            <person name="Reski R."/>
            <person name="Grigoriev I."/>
            <person name="Quatrano R.S."/>
            <person name="Boore J.L."/>
        </authorList>
    </citation>
    <scope>NUCLEOTIDE SEQUENCE [LARGE SCALE GENOMIC DNA]</scope>
    <source>
        <strain evidence="10 11">cv. Gransden 2004</strain>
    </source>
</reference>
<dbReference type="Proteomes" id="UP000006727">
    <property type="component" value="Chromosome 21"/>
</dbReference>
<dbReference type="PANTHER" id="PTHR46169:SF15">
    <property type="entry name" value="INNER CENTROMERE PROTEIN A-LIKE ISOFORM X1-RELATED"/>
    <property type="match status" value="1"/>
</dbReference>
<evidence type="ECO:0000313" key="11">
    <source>
        <dbReference type="Proteomes" id="UP000006727"/>
    </source>
</evidence>
<reference evidence="9 11" key="2">
    <citation type="journal article" date="2018" name="Plant J.">
        <title>The Physcomitrella patens chromosome-scale assembly reveals moss genome structure and evolution.</title>
        <authorList>
            <person name="Lang D."/>
            <person name="Ullrich K.K."/>
            <person name="Murat F."/>
            <person name="Fuchs J."/>
            <person name="Jenkins J."/>
            <person name="Haas F.B."/>
            <person name="Piednoel M."/>
            <person name="Gundlach H."/>
            <person name="Van Bel M."/>
            <person name="Meyberg R."/>
            <person name="Vives C."/>
            <person name="Morata J."/>
            <person name="Symeonidi A."/>
            <person name="Hiss M."/>
            <person name="Muchero W."/>
            <person name="Kamisugi Y."/>
            <person name="Saleh O."/>
            <person name="Blanc G."/>
            <person name="Decker E.L."/>
            <person name="van Gessel N."/>
            <person name="Grimwood J."/>
            <person name="Hayes R.D."/>
            <person name="Graham S.W."/>
            <person name="Gunter L.E."/>
            <person name="McDaniel S.F."/>
            <person name="Hoernstein S.N.W."/>
            <person name="Larsson A."/>
            <person name="Li F.W."/>
            <person name="Perroud P.F."/>
            <person name="Phillips J."/>
            <person name="Ranjan P."/>
            <person name="Rokshar D.S."/>
            <person name="Rothfels C.J."/>
            <person name="Schneider L."/>
            <person name="Shu S."/>
            <person name="Stevenson D.W."/>
            <person name="Thummler F."/>
            <person name="Tillich M."/>
            <person name="Villarreal Aguilar J.C."/>
            <person name="Widiez T."/>
            <person name="Wong G.K."/>
            <person name="Wymore A."/>
            <person name="Zhang Y."/>
            <person name="Zimmer A.D."/>
            <person name="Quatrano R.S."/>
            <person name="Mayer K.F.X."/>
            <person name="Goodstein D."/>
            <person name="Casacuberta J.M."/>
            <person name="Vandepoele K."/>
            <person name="Reski R."/>
            <person name="Cuming A.C."/>
            <person name="Tuskan G.A."/>
            <person name="Maumus F."/>
            <person name="Salse J."/>
            <person name="Schmutz J."/>
            <person name="Rensing S.A."/>
        </authorList>
    </citation>
    <scope>NUCLEOTIDE SEQUENCE [LARGE SCALE GENOMIC DNA]</scope>
    <source>
        <strain evidence="10 11">cv. Gransden 2004</strain>
    </source>
</reference>
<keyword evidence="6" id="KW-0539">Nucleus</keyword>
<evidence type="ECO:0000256" key="3">
    <source>
        <dbReference type="ARBA" id="ARBA00022771"/>
    </source>
</evidence>
<dbReference type="GO" id="GO:0005634">
    <property type="term" value="C:nucleus"/>
    <property type="evidence" value="ECO:0007669"/>
    <property type="project" value="UniProtKB-SubCell"/>
</dbReference>
<feature type="domain" description="BED-type" evidence="8">
    <location>
        <begin position="340"/>
        <end position="416"/>
    </location>
</feature>
<dbReference type="Pfam" id="PF05699">
    <property type="entry name" value="Dimer_Tnp_hAT"/>
    <property type="match status" value="1"/>
</dbReference>
<dbReference type="AlphaFoldDB" id="A0A2K1IRU1"/>
<evidence type="ECO:0000256" key="6">
    <source>
        <dbReference type="ARBA" id="ARBA00023242"/>
    </source>
</evidence>
<dbReference type="PaxDb" id="3218-PP1S132_67V6.2"/>
<evidence type="ECO:0000256" key="7">
    <source>
        <dbReference type="PROSITE-ProRule" id="PRU00027"/>
    </source>
</evidence>
<evidence type="ECO:0000256" key="1">
    <source>
        <dbReference type="ARBA" id="ARBA00004123"/>
    </source>
</evidence>
<gene>
    <name evidence="10" type="primary">LOC112274515</name>
    <name evidence="9" type="ORF">PHYPA_026117</name>
</gene>
<evidence type="ECO:0000313" key="9">
    <source>
        <dbReference type="EMBL" id="PNR31993.1"/>
    </source>
</evidence>
<dbReference type="InterPro" id="IPR003656">
    <property type="entry name" value="Znf_BED"/>
</dbReference>
<dbReference type="PANTHER" id="PTHR46169">
    <property type="entry name" value="DNA REPLICATION-RELATED ELEMENT FACTOR, ISOFORM A"/>
    <property type="match status" value="1"/>
</dbReference>
<name>A0A2K1IRU1_PHYPA</name>
<dbReference type="GO" id="GO:0008270">
    <property type="term" value="F:zinc ion binding"/>
    <property type="evidence" value="ECO:0007669"/>
    <property type="project" value="UniProtKB-KW"/>
</dbReference>
<keyword evidence="4" id="KW-0862">Zinc</keyword>
<evidence type="ECO:0000259" key="8">
    <source>
        <dbReference type="PROSITE" id="PS50808"/>
    </source>
</evidence>
<keyword evidence="11" id="KW-1185">Reference proteome</keyword>
<dbReference type="GO" id="GO:0003677">
    <property type="term" value="F:DNA binding"/>
    <property type="evidence" value="ECO:0007669"/>
    <property type="project" value="UniProtKB-KW"/>
</dbReference>
<dbReference type="KEGG" id="ppp:112274515"/>
<keyword evidence="3 7" id="KW-0863">Zinc-finger</keyword>
<sequence length="1063" mass="119972">MENGVDAEAITNDHLSGGLVDVIGTTEELEMDVRSDKMHEVQELGNGRHEQFERDDDHVENSVHDAMMLEETRGGIGAEHQESGVMEGEEDHMGFDEDTRIDGIETSKGQVDKHYKEGPWDVLEMLVLVSAMKEYAETVGDHPLEDHISEQEKWHSIESYCLGQLVLRSALDCSEKWACLSVEFKRIKDFESNMVQDQISYWEMTYDERRNFHLPGDFSQEVYNALWHWDDRDRIGEIGAPVILEDEINIIKERSSFGSIVRTRKRSDRGEYQVSRKVSRGEGSIEPSFLGSQLLMLDNQQSSLALVETPQEILPSEDDVVWNAQFSQLRANQNFWAPHGRASATWAFYVVNDNSEPDSARPQQMRCAICHPAQQEHRPNSATRVRKGVVTYNKQHGTTSMKKHVAQEHGDIFTKYKATRMSNATTRAEFQHSRRMKNDPLPSIISDILYNQNSNKKFDPAQERLLEDLVLYVAKGCHPMSVVENVWLKKLVMNRQFGRVSFPSSRQLTDEVIPRVVSQIIEKNILPSLRGCVSATVTFDLWMSRRGVNSIATVVHFINESWETCHVTIGVLEASVIAGEELVMEVKDLLSSFNLMDKIIAFVVKDDDSRLTSLAEALSKKVVCSPLQLSEPYTGTCFGNVLSKACENTTTDEKACDGLRAVSIEAAISSLRRSISSTSRSAKRRLEWMKACADVGLRPRKLRAPVKGRFASKVILCQEALDYQPVLQLCSASQSDGMFFDVPSVETWAIAKAVTVALNPVLQQCVMNRSKGYWLLSDAIAAALSLYLQLHKETINRSLPDPKLDPHFESELEVLQVRLVQEVMSTLSLSLNFTLDYSAKHSHNMLALMLDPRYKGLSLLKDYVGRDMALAVVAEVDNRALLPCLVTVFKQLNPSSVENVSALSPTSKDFFDENSLFGSSASHDEAIVGHLKAELSLFRRLRIDSKECENPLAWWKDREVQFPNVGFLARQILGIVGSQVETERIFSIVGVITEIHRRHLGTDNLDKLVLIRENWKDDSRAGSEYPAAGHKMVDSVLENYLLGEENILDEHEDLLMEAVLFDD</sequence>
<evidence type="ECO:0000256" key="5">
    <source>
        <dbReference type="ARBA" id="ARBA00023125"/>
    </source>
</evidence>
<dbReference type="EMBL" id="ABEU02000021">
    <property type="protein sequence ID" value="PNR31993.1"/>
    <property type="molecule type" value="Genomic_DNA"/>
</dbReference>
<keyword evidence="5" id="KW-0238">DNA-binding</keyword>